<dbReference type="SUPFAM" id="SSF52833">
    <property type="entry name" value="Thioredoxin-like"/>
    <property type="match status" value="3"/>
</dbReference>
<dbReference type="GO" id="GO:0005525">
    <property type="term" value="F:GTP binding"/>
    <property type="evidence" value="ECO:0007669"/>
    <property type="project" value="InterPro"/>
</dbReference>
<dbReference type="InterPro" id="IPR036249">
    <property type="entry name" value="Thioredoxin-like_sf"/>
</dbReference>
<evidence type="ECO:0000313" key="4">
    <source>
        <dbReference type="EMBL" id="CAF3808425.1"/>
    </source>
</evidence>
<protein>
    <recommendedName>
        <fullName evidence="2">Thioredoxin domain-containing protein</fullName>
    </recommendedName>
</protein>
<dbReference type="PROSITE" id="PS51419">
    <property type="entry name" value="RAB"/>
    <property type="match status" value="1"/>
</dbReference>
<dbReference type="SMART" id="SM00174">
    <property type="entry name" value="RHO"/>
    <property type="match status" value="1"/>
</dbReference>
<dbReference type="EMBL" id="CAJNOQ010003959">
    <property type="protein sequence ID" value="CAF1037963.1"/>
    <property type="molecule type" value="Genomic_DNA"/>
</dbReference>
<dbReference type="EMBL" id="CAJOBC010003959">
    <property type="protein sequence ID" value="CAF3808425.1"/>
    <property type="molecule type" value="Genomic_DNA"/>
</dbReference>
<dbReference type="Proteomes" id="UP000681722">
    <property type="component" value="Unassembled WGS sequence"/>
</dbReference>
<evidence type="ECO:0000313" key="3">
    <source>
        <dbReference type="EMBL" id="CAF1037963.1"/>
    </source>
</evidence>
<gene>
    <name evidence="3" type="ORF">GPM918_LOCUS15626</name>
    <name evidence="4" type="ORF">SRO942_LOCUS15626</name>
</gene>
<organism evidence="3 5">
    <name type="scientific">Didymodactylos carnosus</name>
    <dbReference type="NCBI Taxonomy" id="1234261"/>
    <lineage>
        <taxon>Eukaryota</taxon>
        <taxon>Metazoa</taxon>
        <taxon>Spiralia</taxon>
        <taxon>Gnathifera</taxon>
        <taxon>Rotifera</taxon>
        <taxon>Eurotatoria</taxon>
        <taxon>Bdelloidea</taxon>
        <taxon>Philodinida</taxon>
        <taxon>Philodinidae</taxon>
        <taxon>Didymodactylos</taxon>
    </lineage>
</organism>
<dbReference type="PANTHER" id="PTHR46295:SF1">
    <property type="entry name" value="ENDOPLASMIC RETICULUM RESIDENT PROTEIN 44"/>
    <property type="match status" value="1"/>
</dbReference>
<dbReference type="GO" id="GO:0003924">
    <property type="term" value="F:GTPase activity"/>
    <property type="evidence" value="ECO:0007669"/>
    <property type="project" value="InterPro"/>
</dbReference>
<dbReference type="GO" id="GO:0003756">
    <property type="term" value="F:protein disulfide isomerase activity"/>
    <property type="evidence" value="ECO:0007669"/>
    <property type="project" value="TreeGrafter"/>
</dbReference>
<evidence type="ECO:0000313" key="5">
    <source>
        <dbReference type="Proteomes" id="UP000663829"/>
    </source>
</evidence>
<dbReference type="Gene3D" id="3.40.50.300">
    <property type="entry name" value="P-loop containing nucleotide triphosphate hydrolases"/>
    <property type="match status" value="1"/>
</dbReference>
<dbReference type="OrthoDB" id="294696at2759"/>
<dbReference type="PROSITE" id="PS51352">
    <property type="entry name" value="THIOREDOXIN_2"/>
    <property type="match status" value="1"/>
</dbReference>
<accession>A0A814JI56</accession>
<feature type="region of interest" description="Disordered" evidence="1">
    <location>
        <begin position="543"/>
        <end position="579"/>
    </location>
</feature>
<feature type="non-terminal residue" evidence="3">
    <location>
        <position position="1"/>
    </location>
</feature>
<dbReference type="InterPro" id="IPR001806">
    <property type="entry name" value="Small_GTPase"/>
</dbReference>
<dbReference type="SMART" id="SM00175">
    <property type="entry name" value="RAB"/>
    <property type="match status" value="1"/>
</dbReference>
<dbReference type="GO" id="GO:0005793">
    <property type="term" value="C:endoplasmic reticulum-Golgi intermediate compartment"/>
    <property type="evidence" value="ECO:0007669"/>
    <property type="project" value="TreeGrafter"/>
</dbReference>
<dbReference type="Gene3D" id="3.40.30.10">
    <property type="entry name" value="Glutaredoxin"/>
    <property type="match status" value="3"/>
</dbReference>
<dbReference type="Proteomes" id="UP000663829">
    <property type="component" value="Unassembled WGS sequence"/>
</dbReference>
<sequence length="579" mass="65308">SNQVVFLNFYANWCRFSQMLNPIYDDFADKVAKEFPQPGLVVIGKVDCDSENAIATKYHVNKYPTLKMYRHGVMTKKEYRGARQVDPLFEFIKKQVDSSIIKLHTKDDLHNLVINKRYIIGHYENEQSENYQIFAKVASLLRDECNFAASTGSDDYKDERPSGDAIYYRPPQTLTQKDVFYMGPINSHEALYAWANEKCVPLVREITFENAEELTDEGLPFLILFHDQNDHQTVADFEHEVAKQLMHHRATINCLHADGQKFVHPIQHLGKSTADLPLLTIDSFRHMFLFPNIKDLATPGKLLEFVQNLHSGKLHQDFHNPPPPTKEPETTISSANVEKHVEAEGGDTPHLPKSPDLLKVSSSSSDAHQFIQQQKTSPPESVFVHLGPSCKQISLLGYPGVGKSTLVGQFVYKTFFKEYYPNVESQYDLLVVDNAGADPYTINHSEFHNSDSYIIVYSIDDKASFDMVPIIREKIISNSTSSRVPLVIVGNKTDRTICRVITAEQGLKLATGFGVEFIETSAKDKAGVDDIFVKCIHAMNQDMNDDNDSNNNNNTSTSATILSTRTTNVKNSRTTCTLS</sequence>
<dbReference type="SUPFAM" id="SSF52540">
    <property type="entry name" value="P-loop containing nucleoside triphosphate hydrolases"/>
    <property type="match status" value="1"/>
</dbReference>
<feature type="compositionally biased region" description="Polar residues" evidence="1">
    <location>
        <begin position="559"/>
        <end position="579"/>
    </location>
</feature>
<feature type="compositionally biased region" description="Low complexity" evidence="1">
    <location>
        <begin position="549"/>
        <end position="558"/>
    </location>
</feature>
<feature type="domain" description="Thioredoxin" evidence="2">
    <location>
        <begin position="1"/>
        <end position="97"/>
    </location>
</feature>
<comment type="caution">
    <text evidence="3">The sequence shown here is derived from an EMBL/GenBank/DDBJ whole genome shotgun (WGS) entry which is preliminary data.</text>
</comment>
<dbReference type="SMART" id="SM00173">
    <property type="entry name" value="RAS"/>
    <property type="match status" value="1"/>
</dbReference>
<evidence type="ECO:0000256" key="1">
    <source>
        <dbReference type="SAM" id="MobiDB-lite"/>
    </source>
</evidence>
<dbReference type="PANTHER" id="PTHR46295">
    <property type="entry name" value="ENDOPLASMIC RETICULUM RESIDENT PROTEIN 44"/>
    <property type="match status" value="1"/>
</dbReference>
<reference evidence="3" key="1">
    <citation type="submission" date="2021-02" db="EMBL/GenBank/DDBJ databases">
        <authorList>
            <person name="Nowell W R."/>
        </authorList>
    </citation>
    <scope>NUCLEOTIDE SEQUENCE</scope>
</reference>
<dbReference type="GO" id="GO:0006457">
    <property type="term" value="P:protein folding"/>
    <property type="evidence" value="ECO:0007669"/>
    <property type="project" value="TreeGrafter"/>
</dbReference>
<proteinExistence type="predicted"/>
<dbReference type="Pfam" id="PF13848">
    <property type="entry name" value="Thioredoxin_6"/>
    <property type="match status" value="1"/>
</dbReference>
<dbReference type="InterPro" id="IPR027417">
    <property type="entry name" value="P-loop_NTPase"/>
</dbReference>
<dbReference type="AlphaFoldDB" id="A0A814JI56"/>
<keyword evidence="5" id="KW-1185">Reference proteome</keyword>
<evidence type="ECO:0000259" key="2">
    <source>
        <dbReference type="PROSITE" id="PS51352"/>
    </source>
</evidence>
<dbReference type="PRINTS" id="PR00449">
    <property type="entry name" value="RASTRNSFRMNG"/>
</dbReference>
<dbReference type="Pfam" id="PF00071">
    <property type="entry name" value="Ras"/>
    <property type="match status" value="1"/>
</dbReference>
<dbReference type="InterPro" id="IPR013766">
    <property type="entry name" value="Thioredoxin_domain"/>
</dbReference>
<dbReference type="GO" id="GO:0005789">
    <property type="term" value="C:endoplasmic reticulum membrane"/>
    <property type="evidence" value="ECO:0007669"/>
    <property type="project" value="TreeGrafter"/>
</dbReference>
<name>A0A814JI56_9BILA</name>
<dbReference type="Pfam" id="PF00085">
    <property type="entry name" value="Thioredoxin"/>
    <property type="match status" value="1"/>
</dbReference>
<dbReference type="InterPro" id="IPR052643">
    <property type="entry name" value="ERP44"/>
</dbReference>
<dbReference type="PROSITE" id="PS51421">
    <property type="entry name" value="RAS"/>
    <property type="match status" value="1"/>
</dbReference>